<reference evidence="5" key="1">
    <citation type="submission" date="2022-02" db="EMBL/GenBank/DDBJ databases">
        <authorList>
            <person name="Henning P.M."/>
            <person name="McCubbin A.G."/>
            <person name="Shore J.S."/>
        </authorList>
    </citation>
    <scope>NUCLEOTIDE SEQUENCE</scope>
    <source>
        <strain evidence="5">F60SS</strain>
        <tissue evidence="5">Leaves</tissue>
    </source>
</reference>
<organism evidence="5 6">
    <name type="scientific">Turnera subulata</name>
    <dbReference type="NCBI Taxonomy" id="218843"/>
    <lineage>
        <taxon>Eukaryota</taxon>
        <taxon>Viridiplantae</taxon>
        <taxon>Streptophyta</taxon>
        <taxon>Embryophyta</taxon>
        <taxon>Tracheophyta</taxon>
        <taxon>Spermatophyta</taxon>
        <taxon>Magnoliopsida</taxon>
        <taxon>eudicotyledons</taxon>
        <taxon>Gunneridae</taxon>
        <taxon>Pentapetalae</taxon>
        <taxon>rosids</taxon>
        <taxon>fabids</taxon>
        <taxon>Malpighiales</taxon>
        <taxon>Passifloraceae</taxon>
        <taxon>Turnera</taxon>
    </lineage>
</organism>
<name>A0A9Q0J8J7_9ROSI</name>
<evidence type="ECO:0000259" key="4">
    <source>
        <dbReference type="PROSITE" id="PS50081"/>
    </source>
</evidence>
<dbReference type="PANTHER" id="PTHR32410:SF211">
    <property type="entry name" value="CYSTEINE_HISTIDINE-RICH C1 DOMAIN FAMILY PROTEIN"/>
    <property type="match status" value="1"/>
</dbReference>
<dbReference type="PROSITE" id="PS50081">
    <property type="entry name" value="ZF_DAG_PE_2"/>
    <property type="match status" value="1"/>
</dbReference>
<dbReference type="Proteomes" id="UP001141552">
    <property type="component" value="Unassembled WGS sequence"/>
</dbReference>
<proteinExistence type="predicted"/>
<dbReference type="PANTHER" id="PTHR32410">
    <property type="entry name" value="CYSTEINE/HISTIDINE-RICH C1 DOMAIN FAMILY PROTEIN"/>
    <property type="match status" value="1"/>
</dbReference>
<keyword evidence="3" id="KW-0862">Zinc</keyword>
<comment type="caution">
    <text evidence="5">The sequence shown here is derived from an EMBL/GenBank/DDBJ whole genome shotgun (WGS) entry which is preliminary data.</text>
</comment>
<accession>A0A9Q0J8J7</accession>
<sequence>MSVEHFSHPHPLILNEEKECDGEEVICSCCSEPIRGSGYSCSSCSFHLHQHCVKMPKEIKRHLHEHPLVLVTDPSNLSRWCDLCRSIVVKGFYYHCSLCDFDLDIGCAFTPRVVECQSHQFVCLQNSMSLKSFAFTCHACGTDGERDPYLCTTCQIMVHERCLHLSPSIRIKQHPHWIHHTYVLEDVECTCGVCRAEMKADYRGYSCPDCNFLAHVACVYEYNFDSRGASAGPDKGDMMSEIQHFSHGHPLVRIDEVSEDHNCDLCLLPIYLPPLFYTCRECDFHLDNSCAKLAHKIEYGAHSHPHPLVFRPDMGQSTMFFCDWCSQVSHGSYYTCEETGECSLIVDVRCIKAMFEPSKLEAHQHSLFLPSDEGGENSITLLELSRECSGCGCVPRLNGRKKLRCAPCDFNLDFACATLPLKVINDRYDPHPLFLTYRSYDGEEAPFDEYYCLICEDERDPKHWFYHCQDCDFDAHPRCLLGRFPYVKLGGSYTHDNHPHPLTLVELEENNKPACHSCGDHCYYLGLECTARDCNFIVHWYCFPQSTSRGE</sequence>
<protein>
    <recommendedName>
        <fullName evidence="4">Phorbol-ester/DAG-type domain-containing protein</fullName>
    </recommendedName>
</protein>
<dbReference type="AlphaFoldDB" id="A0A9Q0J8J7"/>
<evidence type="ECO:0000256" key="2">
    <source>
        <dbReference type="ARBA" id="ARBA00022737"/>
    </source>
</evidence>
<evidence type="ECO:0000256" key="3">
    <source>
        <dbReference type="ARBA" id="ARBA00022833"/>
    </source>
</evidence>
<dbReference type="InterPro" id="IPR053192">
    <property type="entry name" value="Vacuole_Formation_Reg"/>
</dbReference>
<dbReference type="SUPFAM" id="SSF57889">
    <property type="entry name" value="Cysteine-rich domain"/>
    <property type="match status" value="5"/>
</dbReference>
<evidence type="ECO:0000313" key="5">
    <source>
        <dbReference type="EMBL" id="KAJ4831630.1"/>
    </source>
</evidence>
<feature type="domain" description="Phorbol-ester/DAG-type" evidence="4">
    <location>
        <begin position="9"/>
        <end position="60"/>
    </location>
</feature>
<reference evidence="5" key="2">
    <citation type="journal article" date="2023" name="Plants (Basel)">
        <title>Annotation of the Turnera subulata (Passifloraceae) Draft Genome Reveals the S-Locus Evolved after the Divergence of Turneroideae from Passifloroideae in a Stepwise Manner.</title>
        <authorList>
            <person name="Henning P.M."/>
            <person name="Roalson E.H."/>
            <person name="Mir W."/>
            <person name="McCubbin A.G."/>
            <person name="Shore J.S."/>
        </authorList>
    </citation>
    <scope>NUCLEOTIDE SEQUENCE</scope>
    <source>
        <strain evidence="5">F60SS</strain>
    </source>
</reference>
<evidence type="ECO:0000313" key="6">
    <source>
        <dbReference type="Proteomes" id="UP001141552"/>
    </source>
</evidence>
<keyword evidence="2" id="KW-0677">Repeat</keyword>
<dbReference type="EMBL" id="JAKUCV010005322">
    <property type="protein sequence ID" value="KAJ4831630.1"/>
    <property type="molecule type" value="Genomic_DNA"/>
</dbReference>
<keyword evidence="1" id="KW-0479">Metal-binding</keyword>
<dbReference type="GO" id="GO:0046872">
    <property type="term" value="F:metal ion binding"/>
    <property type="evidence" value="ECO:0007669"/>
    <property type="project" value="UniProtKB-KW"/>
</dbReference>
<evidence type="ECO:0000256" key="1">
    <source>
        <dbReference type="ARBA" id="ARBA00022723"/>
    </source>
</evidence>
<dbReference type="InterPro" id="IPR002219">
    <property type="entry name" value="PKC_DAG/PE"/>
</dbReference>
<gene>
    <name evidence="5" type="ORF">Tsubulata_048329</name>
</gene>
<dbReference type="InterPro" id="IPR046349">
    <property type="entry name" value="C1-like_sf"/>
</dbReference>
<dbReference type="OrthoDB" id="938199at2759"/>
<dbReference type="InterPro" id="IPR004146">
    <property type="entry name" value="DC1"/>
</dbReference>
<dbReference type="Pfam" id="PF03107">
    <property type="entry name" value="C1_2"/>
    <property type="match status" value="6"/>
</dbReference>
<keyword evidence="6" id="KW-1185">Reference proteome</keyword>